<dbReference type="EMBL" id="FLUN01000001">
    <property type="protein sequence ID" value="SBW04190.1"/>
    <property type="molecule type" value="Genomic_DNA"/>
</dbReference>
<proteinExistence type="predicted"/>
<evidence type="ECO:0000313" key="1">
    <source>
        <dbReference type="EMBL" id="SBW04190.1"/>
    </source>
</evidence>
<dbReference type="AlphaFoldDB" id="A0A212JXI7"/>
<reference evidence="1" key="1">
    <citation type="submission" date="2016-04" db="EMBL/GenBank/DDBJ databases">
        <authorList>
            <person name="Evans L.H."/>
            <person name="Alamgir A."/>
            <person name="Owens N."/>
            <person name="Weber N.D."/>
            <person name="Virtaneva K."/>
            <person name="Barbian K."/>
            <person name="Babar A."/>
            <person name="Rosenke K."/>
        </authorList>
    </citation>
    <scope>NUCLEOTIDE SEQUENCE</scope>
    <source>
        <strain evidence="1">86</strain>
    </source>
</reference>
<organism evidence="1">
    <name type="scientific">uncultured Eubacteriales bacterium</name>
    <dbReference type="NCBI Taxonomy" id="172733"/>
    <lineage>
        <taxon>Bacteria</taxon>
        <taxon>Bacillati</taxon>
        <taxon>Bacillota</taxon>
        <taxon>Clostridia</taxon>
        <taxon>Eubacteriales</taxon>
        <taxon>environmental samples</taxon>
    </lineage>
</organism>
<accession>A0A212JXI7</accession>
<name>A0A212JXI7_9FIRM</name>
<gene>
    <name evidence="1" type="ORF">KL86CLO1_11875</name>
</gene>
<protein>
    <submittedName>
        <fullName evidence="1">TPR repeat-containing protein</fullName>
    </submittedName>
</protein>
<sequence length="62" mass="7157">MKLFPEDNAIKTFYAMTLYNLGEFSSAMKMLLTNLADTSLDENIKQYGKAIKLYADDLDKIW</sequence>
<dbReference type="Gene3D" id="1.25.40.10">
    <property type="entry name" value="Tetratricopeptide repeat domain"/>
    <property type="match status" value="1"/>
</dbReference>
<dbReference type="InterPro" id="IPR011990">
    <property type="entry name" value="TPR-like_helical_dom_sf"/>
</dbReference>